<feature type="transmembrane region" description="Helical" evidence="1">
    <location>
        <begin position="121"/>
        <end position="139"/>
    </location>
</feature>
<keyword evidence="5" id="KW-1185">Reference proteome</keyword>
<feature type="transmembrane region" description="Helical" evidence="1">
    <location>
        <begin position="54"/>
        <end position="76"/>
    </location>
</feature>
<feature type="transmembrane region" description="Helical" evidence="1">
    <location>
        <begin position="146"/>
        <end position="164"/>
    </location>
</feature>
<evidence type="ECO:0000313" key="4">
    <source>
        <dbReference type="EMBL" id="WBL77543.1"/>
    </source>
</evidence>
<dbReference type="EMBL" id="CP089391">
    <property type="protein sequence ID" value="WBL77543.1"/>
    <property type="molecule type" value="Genomic_DNA"/>
</dbReference>
<dbReference type="SMART" id="SM00052">
    <property type="entry name" value="EAL"/>
    <property type="match status" value="1"/>
</dbReference>
<sequence length="777" mass="85603">MQFASQSGESEQASPTVSAALIDSLFEAPRPLLAGLVFVSIGAAMTALKTGEPLIWACVGLLVVAGIFRAFNLYLYQRRKLTLTTREASHWQTRYQVGAMVQAAAIGTWCSTTLFSSDDAVAHMIALSVTTGIAAGGAGRAYGRQWIFQLQVSLVFVPIVIALALRGTPFYVAMAVVSAAFLLSLMGLSANLHRIFMRALVAREREAALAGRFDTALNNMPHGLCMFHVDGQLAVMNHRFGEMMNLPDDLVQSGPSASQIIAACIESVSLSRESGDLILHDIRELQNKEIVTTDPDPARGRTLSWTIQPMTDGGAVVLLEDITERKSAEAKISHLARYDELTALPNRVSFRDEIERLLAISHSSERLCALLFVDLDQFKQVNDTLGHPCGDQLLCAVANRLREMLRPEDFVARFGGDEFVVFQQNISSPEDAASLARRIVERLSERYRIDNHLVEIGASVGIALTSPDGDVSADTLLKNADMALYRAKADGRGTFCFFRDEMAATVEARRILELDLRKALANEEFELFYQPLVNLKSGKITTCEALLRWNHPVRGTVSPVDIIPVAEDMGLIVDLGRWILRRACMECMKWPDGVSVAVNFSPQQFHQRDVLSEIRYALEVSGLPAHRLEIEITESSLLRNTQLTHDILSQLHALGVRISLDDFGTGYSSLSYLHNFPMQKVKIDRSFLEGIDTDRPLTLLRGVARLSADLGMAVVVEGIETNEQLELISADGTVSEGQGYLFSRPVPAVRVRQLLNASHGRRLHEDQVVAISSRSFA</sequence>
<feature type="domain" description="EAL" evidence="2">
    <location>
        <begin position="509"/>
        <end position="759"/>
    </location>
</feature>
<dbReference type="CDD" id="cd01948">
    <property type="entry name" value="EAL"/>
    <property type="match status" value="1"/>
</dbReference>
<dbReference type="CDD" id="cd01949">
    <property type="entry name" value="GGDEF"/>
    <property type="match status" value="1"/>
</dbReference>
<gene>
    <name evidence="4" type="ORF">I3J27_31700</name>
</gene>
<protein>
    <submittedName>
        <fullName evidence="4">EAL domain-containing protein</fullName>
    </submittedName>
</protein>
<dbReference type="SMART" id="SM00267">
    <property type="entry name" value="GGDEF"/>
    <property type="match status" value="1"/>
</dbReference>
<dbReference type="RefSeq" id="WP_270162796.1">
    <property type="nucleotide sequence ID" value="NZ_CP089391.1"/>
</dbReference>
<keyword evidence="1" id="KW-0472">Membrane</keyword>
<evidence type="ECO:0000256" key="1">
    <source>
        <dbReference type="SAM" id="Phobius"/>
    </source>
</evidence>
<dbReference type="NCBIfam" id="TIGR00254">
    <property type="entry name" value="GGDEF"/>
    <property type="match status" value="1"/>
</dbReference>
<reference evidence="4" key="1">
    <citation type="submission" date="2021-12" db="EMBL/GenBank/DDBJ databases">
        <title>Bradyrhizobium xenonodulans sp. nov.</title>
        <authorList>
            <person name="Claassens R."/>
            <person name="Venter S.N."/>
            <person name="Beukes C.W."/>
            <person name="Stepkowski T."/>
            <person name="Steenkamp E.T."/>
        </authorList>
    </citation>
    <scope>NUCLEOTIDE SEQUENCE</scope>
    <source>
        <strain evidence="4">14AB</strain>
    </source>
</reference>
<dbReference type="InterPro" id="IPR043128">
    <property type="entry name" value="Rev_trsase/Diguanyl_cyclase"/>
</dbReference>
<dbReference type="InterPro" id="IPR035919">
    <property type="entry name" value="EAL_sf"/>
</dbReference>
<evidence type="ECO:0000259" key="2">
    <source>
        <dbReference type="PROSITE" id="PS50883"/>
    </source>
</evidence>
<evidence type="ECO:0000259" key="3">
    <source>
        <dbReference type="PROSITE" id="PS50887"/>
    </source>
</evidence>
<proteinExistence type="predicted"/>
<dbReference type="Pfam" id="PF00990">
    <property type="entry name" value="GGDEF"/>
    <property type="match status" value="1"/>
</dbReference>
<dbReference type="SUPFAM" id="SSF141868">
    <property type="entry name" value="EAL domain-like"/>
    <property type="match status" value="1"/>
</dbReference>
<dbReference type="SUPFAM" id="SSF55073">
    <property type="entry name" value="Nucleotide cyclase"/>
    <property type="match status" value="1"/>
</dbReference>
<keyword evidence="1" id="KW-1133">Transmembrane helix</keyword>
<dbReference type="InterPro" id="IPR000160">
    <property type="entry name" value="GGDEF_dom"/>
</dbReference>
<dbReference type="InterPro" id="IPR029787">
    <property type="entry name" value="Nucleotide_cyclase"/>
</dbReference>
<dbReference type="Gene3D" id="3.30.70.270">
    <property type="match status" value="1"/>
</dbReference>
<feature type="transmembrane region" description="Helical" evidence="1">
    <location>
        <begin position="170"/>
        <end position="188"/>
    </location>
</feature>
<accession>A0ABY7MGI4</accession>
<dbReference type="InterPro" id="IPR052155">
    <property type="entry name" value="Biofilm_reg_signaling"/>
</dbReference>
<dbReference type="PROSITE" id="PS50887">
    <property type="entry name" value="GGDEF"/>
    <property type="match status" value="1"/>
</dbReference>
<dbReference type="Pfam" id="PF00563">
    <property type="entry name" value="EAL"/>
    <property type="match status" value="1"/>
</dbReference>
<dbReference type="PANTHER" id="PTHR44757">
    <property type="entry name" value="DIGUANYLATE CYCLASE DGCP"/>
    <property type="match status" value="1"/>
</dbReference>
<dbReference type="Gene3D" id="3.20.20.450">
    <property type="entry name" value="EAL domain"/>
    <property type="match status" value="1"/>
</dbReference>
<dbReference type="PROSITE" id="PS50883">
    <property type="entry name" value="EAL"/>
    <property type="match status" value="1"/>
</dbReference>
<organism evidence="4 5">
    <name type="scientific">Bradyrhizobium xenonodulans</name>
    <dbReference type="NCBI Taxonomy" id="2736875"/>
    <lineage>
        <taxon>Bacteria</taxon>
        <taxon>Pseudomonadati</taxon>
        <taxon>Pseudomonadota</taxon>
        <taxon>Alphaproteobacteria</taxon>
        <taxon>Hyphomicrobiales</taxon>
        <taxon>Nitrobacteraceae</taxon>
        <taxon>Bradyrhizobium</taxon>
    </lineage>
</organism>
<evidence type="ECO:0000313" key="5">
    <source>
        <dbReference type="Proteomes" id="UP001179614"/>
    </source>
</evidence>
<name>A0ABY7MGI4_9BRAD</name>
<dbReference type="Pfam" id="PF12860">
    <property type="entry name" value="PAS_7"/>
    <property type="match status" value="1"/>
</dbReference>
<feature type="domain" description="GGDEF" evidence="3">
    <location>
        <begin position="366"/>
        <end position="500"/>
    </location>
</feature>
<dbReference type="Proteomes" id="UP001179614">
    <property type="component" value="Chromosome"/>
</dbReference>
<dbReference type="PANTHER" id="PTHR44757:SF2">
    <property type="entry name" value="BIOFILM ARCHITECTURE MAINTENANCE PROTEIN MBAA"/>
    <property type="match status" value="1"/>
</dbReference>
<keyword evidence="1" id="KW-0812">Transmembrane</keyword>
<dbReference type="Gene3D" id="3.30.450.20">
    <property type="entry name" value="PAS domain"/>
    <property type="match status" value="1"/>
</dbReference>
<dbReference type="InterPro" id="IPR001633">
    <property type="entry name" value="EAL_dom"/>
</dbReference>